<dbReference type="RefSeq" id="WP_034375715.1">
    <property type="nucleotide sequence ID" value="NZ_AP019774.1"/>
</dbReference>
<accession>A0A6J4CY58</accession>
<reference evidence="3 4" key="1">
    <citation type="submission" date="2019-06" db="EMBL/GenBank/DDBJ databases">
        <title>Complete genome sequence of Helicobacter suis SNTW101c.</title>
        <authorList>
            <person name="Rimbara E."/>
            <person name="Suzuki M."/>
            <person name="Matsui H."/>
            <person name="Nakamura M."/>
            <person name="Mori S."/>
            <person name="Shibayama K."/>
        </authorList>
    </citation>
    <scope>NUCLEOTIDE SEQUENCE [LARGE SCALE GENOMIC DNA]</scope>
    <source>
        <strain evidence="3 4">SNTW101c</strain>
    </source>
</reference>
<evidence type="ECO:0000313" key="5">
    <source>
        <dbReference type="Proteomes" id="UP000509742"/>
    </source>
</evidence>
<dbReference type="GeneID" id="56928139"/>
<proteinExistence type="predicted"/>
<protein>
    <submittedName>
        <fullName evidence="3">VirB3 type IV secretion protein</fullName>
    </submittedName>
</protein>
<evidence type="ECO:0000313" key="3">
    <source>
        <dbReference type="EMBL" id="BCD69643.1"/>
    </source>
</evidence>
<dbReference type="Proteomes" id="UP000509742">
    <property type="component" value="Chromosome"/>
</dbReference>
<keyword evidence="1" id="KW-0472">Membrane</keyword>
<sequence length="87" mass="9911">MQVVQVSVPNLREISSKEKFLWLNAKSFLICLLVPFVLLPTIGVLYALLLYGVLLLVFSILEFFDEDISDILVARSKIKTKSTKFYA</sequence>
<dbReference type="EMBL" id="AP023036">
    <property type="protein sequence ID" value="BCD45187.1"/>
    <property type="molecule type" value="Genomic_DNA"/>
</dbReference>
<keyword evidence="1" id="KW-1133">Transmembrane helix</keyword>
<evidence type="ECO:0000313" key="2">
    <source>
        <dbReference type="EMBL" id="BCD45187.1"/>
    </source>
</evidence>
<name>A0A6J4CY58_9HELI</name>
<reference evidence="2 5" key="2">
    <citation type="submission" date="2020-04" db="EMBL/GenBank/DDBJ databases">
        <title>Genomic analysis of gastric non-Helicobacter pylori Helicobacters isolated in Japan.</title>
        <authorList>
            <person name="Suzuki M."/>
            <person name="Rimbara E."/>
        </authorList>
    </citation>
    <scope>NUCLEOTIDE SEQUENCE [LARGE SCALE GENOMIC DNA]</scope>
    <source>
        <strain evidence="2 5">NHP19-0020</strain>
    </source>
</reference>
<evidence type="ECO:0000256" key="1">
    <source>
        <dbReference type="SAM" id="Phobius"/>
    </source>
</evidence>
<dbReference type="AlphaFoldDB" id="A0A6J4CY58"/>
<organism evidence="3 4">
    <name type="scientific">Helicobacter suis</name>
    <dbReference type="NCBI Taxonomy" id="104628"/>
    <lineage>
        <taxon>Bacteria</taxon>
        <taxon>Pseudomonadati</taxon>
        <taxon>Campylobacterota</taxon>
        <taxon>Epsilonproteobacteria</taxon>
        <taxon>Campylobacterales</taxon>
        <taxon>Helicobacteraceae</taxon>
        <taxon>Helicobacter</taxon>
    </lineage>
</organism>
<evidence type="ECO:0000313" key="4">
    <source>
        <dbReference type="Proteomes" id="UP000317935"/>
    </source>
</evidence>
<gene>
    <name evidence="2" type="ORF">NHP190020_02260</name>
    <name evidence="3" type="ORF">SNTW_02880</name>
</gene>
<keyword evidence="1" id="KW-0812">Transmembrane</keyword>
<dbReference type="EMBL" id="AP019774">
    <property type="protein sequence ID" value="BCD69643.1"/>
    <property type="molecule type" value="Genomic_DNA"/>
</dbReference>
<dbReference type="Proteomes" id="UP000317935">
    <property type="component" value="Chromosome"/>
</dbReference>
<feature type="transmembrane region" description="Helical" evidence="1">
    <location>
        <begin position="20"/>
        <end position="38"/>
    </location>
</feature>
<feature type="transmembrane region" description="Helical" evidence="1">
    <location>
        <begin position="44"/>
        <end position="64"/>
    </location>
</feature>
<keyword evidence="5" id="KW-1185">Reference proteome</keyword>
<dbReference type="OrthoDB" id="5325952at2"/>